<evidence type="ECO:0000256" key="4">
    <source>
        <dbReference type="ARBA" id="ARBA00022679"/>
    </source>
</evidence>
<dbReference type="Gene3D" id="1.10.10.970">
    <property type="entry name" value="RNA 2'-phosphotransferase, Tpt1/KptA family, N-terminal domain"/>
    <property type="match status" value="1"/>
</dbReference>
<dbReference type="GO" id="GO:0008033">
    <property type="term" value="P:tRNA processing"/>
    <property type="evidence" value="ECO:0007669"/>
    <property type="project" value="TreeGrafter"/>
</dbReference>
<keyword evidence="4" id="KW-0808">Transferase</keyword>
<dbReference type="PANTHER" id="PTHR12684:SF2">
    <property type="entry name" value="TRNA 2'-PHOSPHOTRANSFERASE 1"/>
    <property type="match status" value="1"/>
</dbReference>
<dbReference type="GO" id="GO:0000215">
    <property type="term" value="F:tRNA 2'-phosphotransferase activity"/>
    <property type="evidence" value="ECO:0007669"/>
    <property type="project" value="UniProtKB-EC"/>
</dbReference>
<organism evidence="8 9">
    <name type="scientific">Panagrolaimus davidi</name>
    <dbReference type="NCBI Taxonomy" id="227884"/>
    <lineage>
        <taxon>Eukaryota</taxon>
        <taxon>Metazoa</taxon>
        <taxon>Ecdysozoa</taxon>
        <taxon>Nematoda</taxon>
        <taxon>Chromadorea</taxon>
        <taxon>Rhabditida</taxon>
        <taxon>Tylenchina</taxon>
        <taxon>Panagrolaimomorpha</taxon>
        <taxon>Panagrolaimoidea</taxon>
        <taxon>Panagrolaimidae</taxon>
        <taxon>Panagrolaimus</taxon>
    </lineage>
</organism>
<comment type="catalytic activity">
    <reaction evidence="7">
        <text>2'-phospho-[ligated tRNA] + NAD(+) = mature tRNA + ADP-alpha-D-ribose 1'',2''-cyclic phosphate + nicotinamide</text>
        <dbReference type="Rhea" id="RHEA:23324"/>
        <dbReference type="Rhea" id="RHEA-COMP:11106"/>
        <dbReference type="Rhea" id="RHEA-COMP:11107"/>
        <dbReference type="ChEBI" id="CHEBI:17154"/>
        <dbReference type="ChEBI" id="CHEBI:57540"/>
        <dbReference type="ChEBI" id="CHEBI:76596"/>
        <dbReference type="ChEBI" id="CHEBI:82883"/>
        <dbReference type="ChEBI" id="CHEBI:85027"/>
        <dbReference type="EC" id="2.7.1.160"/>
    </reaction>
</comment>
<dbReference type="HAMAP" id="MF_00299">
    <property type="entry name" value="KptA"/>
    <property type="match status" value="1"/>
</dbReference>
<dbReference type="InterPro" id="IPR022928">
    <property type="entry name" value="RNA_2'-PTrans_KptA"/>
</dbReference>
<comment type="function">
    <text evidence="1">Catalyzes the last step of tRNA splicing, the transfer of the splice junction 2'-phosphate from ligated tRNA to NAD to produce ADP-ribose 1''-2'' cyclic phosphate.</text>
</comment>
<evidence type="ECO:0000313" key="9">
    <source>
        <dbReference type="WBParaSite" id="PDA_v2.g4839.t1"/>
    </source>
</evidence>
<dbReference type="InterPro" id="IPR002745">
    <property type="entry name" value="Ptrans_KptA/Tpt1"/>
</dbReference>
<dbReference type="InterPro" id="IPR042080">
    <property type="entry name" value="RNA_2'-PTrans_N"/>
</dbReference>
<evidence type="ECO:0000256" key="2">
    <source>
        <dbReference type="ARBA" id="ARBA00009836"/>
    </source>
</evidence>
<dbReference type="NCBIfam" id="NF002014">
    <property type="entry name" value="PRK00819.1-4"/>
    <property type="match status" value="1"/>
</dbReference>
<evidence type="ECO:0000256" key="3">
    <source>
        <dbReference type="ARBA" id="ARBA00012007"/>
    </source>
</evidence>
<reference evidence="9" key="1">
    <citation type="submission" date="2022-11" db="UniProtKB">
        <authorList>
            <consortium name="WormBaseParasite"/>
        </authorList>
    </citation>
    <scope>IDENTIFICATION</scope>
</reference>
<evidence type="ECO:0000256" key="7">
    <source>
        <dbReference type="ARBA" id="ARBA00047949"/>
    </source>
</evidence>
<evidence type="ECO:0000256" key="5">
    <source>
        <dbReference type="ARBA" id="ARBA00023027"/>
    </source>
</evidence>
<dbReference type="InterPro" id="IPR042081">
    <property type="entry name" value="RNA_2'-PTrans_C"/>
</dbReference>
<evidence type="ECO:0000313" key="8">
    <source>
        <dbReference type="Proteomes" id="UP000887578"/>
    </source>
</evidence>
<accession>A0A914QMA2</accession>
<name>A0A914QMA2_9BILA</name>
<evidence type="ECO:0000256" key="6">
    <source>
        <dbReference type="ARBA" id="ARBA00025212"/>
    </source>
</evidence>
<dbReference type="Pfam" id="PF01885">
    <property type="entry name" value="PTS_2-RNA"/>
    <property type="match status" value="1"/>
</dbReference>
<dbReference type="AlphaFoldDB" id="A0A914QMA2"/>
<keyword evidence="5" id="KW-0520">NAD</keyword>
<protein>
    <recommendedName>
        <fullName evidence="3">2'-phosphotransferase</fullName>
        <ecNumber evidence="3">2.7.1.160</ecNumber>
    </recommendedName>
</protein>
<dbReference type="Proteomes" id="UP000887578">
    <property type="component" value="Unplaced"/>
</dbReference>
<dbReference type="PANTHER" id="PTHR12684">
    <property type="entry name" value="PUTATIVE PHOSPHOTRANSFERASE"/>
    <property type="match status" value="1"/>
</dbReference>
<dbReference type="Gene3D" id="3.20.170.30">
    <property type="match status" value="1"/>
</dbReference>
<proteinExistence type="inferred from homology"/>
<dbReference type="WBParaSite" id="PDA_v2.g4839.t1">
    <property type="protein sequence ID" value="PDA_v2.g4839.t1"/>
    <property type="gene ID" value="PDA_v2.g4839"/>
</dbReference>
<dbReference type="GO" id="GO:0003950">
    <property type="term" value="F:NAD+ poly-ADP-ribosyltransferase activity"/>
    <property type="evidence" value="ECO:0007669"/>
    <property type="project" value="InterPro"/>
</dbReference>
<sequence>MENQRIINISKKLSYHLRHAPEKIGLKLDKNGWADVSTILSKLHISKAELEECVAKNDKQRFAFDERHEKIRANQGHSIKNVDLELPISSPPKILYHGTVEKFMDEIMKDGLKPMSRQYVHLSAMIETAEKVGSRRGKPVILKVDTERMTEDGMEFRVSSNGVWLTDRVPAKYLSKFA</sequence>
<keyword evidence="8" id="KW-1185">Reference proteome</keyword>
<dbReference type="EC" id="2.7.1.160" evidence="3"/>
<evidence type="ECO:0000256" key="1">
    <source>
        <dbReference type="ARBA" id="ARBA00003343"/>
    </source>
</evidence>
<comment type="function">
    <text evidence="6">Removes the 2'-phosphate from RNA via an intermediate in which the phosphate is ADP-ribosylated by NAD followed by a presumed transesterification to release the RNA and generate ADP-ribose 1''-2''-cyclic phosphate (APPR&gt;P). May function as an ADP-ribosylase.</text>
</comment>
<dbReference type="SUPFAM" id="SSF56399">
    <property type="entry name" value="ADP-ribosylation"/>
    <property type="match status" value="1"/>
</dbReference>
<comment type="similarity">
    <text evidence="2">Belongs to the KptA/TPT1 family.</text>
</comment>